<dbReference type="RefSeq" id="WP_158169146.1">
    <property type="nucleotide sequence ID" value="NZ_CP043538.1"/>
</dbReference>
<reference evidence="2 3" key="2">
    <citation type="journal article" date="2013" name="Genome Announc.">
        <title>Draft Genome Sequence of Methylobacterium mesophilicum Strain SR1.6/6, Isolated from Citrus sinensis.</title>
        <authorList>
            <person name="Marinho Almeida D."/>
            <person name="Dini-Andreote F."/>
            <person name="Camargo Neves A.A."/>
            <person name="Juca Ramos R.T."/>
            <person name="Andreote F.D."/>
            <person name="Carneiro A.R."/>
            <person name="Oliveira de Souza Lima A."/>
            <person name="Caracciolo Gomes de Sa P.H."/>
            <person name="Ribeiro Barbosa M.S."/>
            <person name="Araujo W.L."/>
            <person name="Silva A."/>
        </authorList>
    </citation>
    <scope>NUCLEOTIDE SEQUENCE [LARGE SCALE GENOMIC DNA]</scope>
    <source>
        <strain evidence="2 3">SR1.6/6</strain>
    </source>
</reference>
<feature type="domain" description="Lysozyme inhibitor LprI-like N-terminal" evidence="1">
    <location>
        <begin position="24"/>
        <end position="119"/>
    </location>
</feature>
<accession>A0A6B9FTN1</accession>
<dbReference type="Gene3D" id="1.20.1270.180">
    <property type="match status" value="1"/>
</dbReference>
<evidence type="ECO:0000313" key="3">
    <source>
        <dbReference type="Proteomes" id="UP000012488"/>
    </source>
</evidence>
<dbReference type="PROSITE" id="PS51257">
    <property type="entry name" value="PROKAR_LIPOPROTEIN"/>
    <property type="match status" value="1"/>
</dbReference>
<gene>
    <name evidence="2" type="ORF">MMSR116_26810</name>
</gene>
<sequence length="134" mass="14680">MRRTCLALLVLWPTAGSCETPALCADAPNQADGTLCARRKLQAAEADLSRAEAALRDRLDPVGRRNLERAQQAWRLFRDCECDLETGHDADHPESGGTIMPMLLGECAVTLTARRTRDLTDQRACPGGDLSCER</sequence>
<dbReference type="AlphaFoldDB" id="A0A6B9FTN1"/>
<protein>
    <submittedName>
        <fullName evidence="2">DUF1311 domain-containing protein</fullName>
    </submittedName>
</protein>
<organism evidence="2 3">
    <name type="scientific">Methylobacterium mesophilicum SR1.6/6</name>
    <dbReference type="NCBI Taxonomy" id="908290"/>
    <lineage>
        <taxon>Bacteria</taxon>
        <taxon>Pseudomonadati</taxon>
        <taxon>Pseudomonadota</taxon>
        <taxon>Alphaproteobacteria</taxon>
        <taxon>Hyphomicrobiales</taxon>
        <taxon>Methylobacteriaceae</taxon>
        <taxon>Methylobacterium</taxon>
    </lineage>
</organism>
<dbReference type="OrthoDB" id="7340239at2"/>
<evidence type="ECO:0000259" key="1">
    <source>
        <dbReference type="Pfam" id="PF07007"/>
    </source>
</evidence>
<proteinExistence type="predicted"/>
<name>A0A6B9FTN1_9HYPH</name>
<evidence type="ECO:0000313" key="2">
    <source>
        <dbReference type="EMBL" id="QGY05106.1"/>
    </source>
</evidence>
<dbReference type="KEGG" id="mmes:MMSR116_26810"/>
<dbReference type="Proteomes" id="UP000012488">
    <property type="component" value="Chromosome"/>
</dbReference>
<dbReference type="InterPro" id="IPR009739">
    <property type="entry name" value="LprI-like_N"/>
</dbReference>
<dbReference type="Pfam" id="PF07007">
    <property type="entry name" value="LprI"/>
    <property type="match status" value="1"/>
</dbReference>
<reference evidence="2 3" key="1">
    <citation type="journal article" date="2012" name="Genet. Mol. Biol.">
        <title>Analysis of 16S rRNA and mxaF genes revealing insights into Methylobacterium niche-specific plant association.</title>
        <authorList>
            <person name="Dourado M.N."/>
            <person name="Andreote F.D."/>
            <person name="Dini-Andreote F."/>
            <person name="Conti R."/>
            <person name="Araujo J.M."/>
            <person name="Araujo W.L."/>
        </authorList>
    </citation>
    <scope>NUCLEOTIDE SEQUENCE [LARGE SCALE GENOMIC DNA]</scope>
    <source>
        <strain evidence="2 3">SR1.6/6</strain>
    </source>
</reference>
<dbReference type="EMBL" id="CP043538">
    <property type="protein sequence ID" value="QGY05106.1"/>
    <property type="molecule type" value="Genomic_DNA"/>
</dbReference>